<protein>
    <recommendedName>
        <fullName evidence="2">Arylsulfatase</fullName>
        <shortName evidence="2">AS</shortName>
        <ecNumber evidence="2">3.1.6.1</ecNumber>
    </recommendedName>
    <alternativeName>
        <fullName evidence="2">Aryl-sulfate sulphohydrolase</fullName>
    </alternativeName>
</protein>
<dbReference type="PIRSF" id="PIRSF000972">
    <property type="entry name" value="Arylsulf_plant"/>
    <property type="match status" value="1"/>
</dbReference>
<proteinExistence type="inferred from homology"/>
<dbReference type="InterPro" id="IPR012083">
    <property type="entry name" value="Arylsulfatase"/>
</dbReference>
<dbReference type="SUPFAM" id="SSF53649">
    <property type="entry name" value="Alkaline phosphatase-like"/>
    <property type="match status" value="1"/>
</dbReference>
<feature type="modified residue" description="3-oxoalanine (Cys)" evidence="3">
    <location>
        <position position="79"/>
    </location>
</feature>
<dbReference type="Pfam" id="PF00884">
    <property type="entry name" value="Sulfatase"/>
    <property type="match status" value="1"/>
</dbReference>
<evidence type="ECO:0000313" key="7">
    <source>
        <dbReference type="Proteomes" id="UP001271007"/>
    </source>
</evidence>
<keyword evidence="7" id="KW-1185">Reference proteome</keyword>
<dbReference type="GO" id="GO:0004065">
    <property type="term" value="F:arylsulfatase activity"/>
    <property type="evidence" value="ECO:0007669"/>
    <property type="project" value="UniProtKB-UniRule"/>
</dbReference>
<dbReference type="GO" id="GO:0005539">
    <property type="term" value="F:glycosaminoglycan binding"/>
    <property type="evidence" value="ECO:0007669"/>
    <property type="project" value="TreeGrafter"/>
</dbReference>
<name>A0AAJ0GJW2_9PEZI</name>
<dbReference type="GO" id="GO:0008449">
    <property type="term" value="F:N-acetylglucosamine-6-sulfatase activity"/>
    <property type="evidence" value="ECO:0007669"/>
    <property type="project" value="TreeGrafter"/>
</dbReference>
<dbReference type="EC" id="3.1.6.1" evidence="2"/>
<dbReference type="InterPro" id="IPR000917">
    <property type="entry name" value="Sulfatase_N"/>
</dbReference>
<feature type="domain" description="Sulfatase N-terminal" evidence="5">
    <location>
        <begin position="35"/>
        <end position="380"/>
    </location>
</feature>
<dbReference type="Proteomes" id="UP001271007">
    <property type="component" value="Unassembled WGS sequence"/>
</dbReference>
<dbReference type="Gene3D" id="3.40.720.10">
    <property type="entry name" value="Alkaline Phosphatase, subunit A"/>
    <property type="match status" value="1"/>
</dbReference>
<evidence type="ECO:0000259" key="5">
    <source>
        <dbReference type="Pfam" id="PF00884"/>
    </source>
</evidence>
<dbReference type="PANTHER" id="PTHR43108:SF8">
    <property type="entry name" value="SD21168P"/>
    <property type="match status" value="1"/>
</dbReference>
<keyword evidence="2" id="KW-0378">Hydrolase</keyword>
<dbReference type="EMBL" id="JAWDJX010000001">
    <property type="protein sequence ID" value="KAK3059002.1"/>
    <property type="molecule type" value="Genomic_DNA"/>
</dbReference>
<comment type="similarity">
    <text evidence="1 2">Belongs to the sulfatase family.</text>
</comment>
<dbReference type="CDD" id="cd16147">
    <property type="entry name" value="G6S"/>
    <property type="match status" value="1"/>
</dbReference>
<comment type="caution">
    <text evidence="6">The sequence shown here is derived from an EMBL/GenBank/DDBJ whole genome shotgun (WGS) entry which is preliminary data.</text>
</comment>
<evidence type="ECO:0000256" key="4">
    <source>
        <dbReference type="SAM" id="SignalP"/>
    </source>
</evidence>
<dbReference type="PANTHER" id="PTHR43108">
    <property type="entry name" value="N-ACETYLGLUCOSAMINE-6-SULFATASE FAMILY MEMBER"/>
    <property type="match status" value="1"/>
</dbReference>
<dbReference type="GO" id="GO:0018958">
    <property type="term" value="P:phenol-containing compound metabolic process"/>
    <property type="evidence" value="ECO:0007669"/>
    <property type="project" value="InterPro"/>
</dbReference>
<gene>
    <name evidence="6" type="ORF">LTR09_000568</name>
</gene>
<comment type="catalytic activity">
    <reaction evidence="2">
        <text>an aryl sulfate + H2O = a phenol + sulfate + H(+)</text>
        <dbReference type="Rhea" id="RHEA:17261"/>
        <dbReference type="ChEBI" id="CHEBI:15377"/>
        <dbReference type="ChEBI" id="CHEBI:15378"/>
        <dbReference type="ChEBI" id="CHEBI:16189"/>
        <dbReference type="ChEBI" id="CHEBI:33853"/>
        <dbReference type="ChEBI" id="CHEBI:140317"/>
        <dbReference type="EC" id="3.1.6.1"/>
    </reaction>
</comment>
<feature type="chain" id="PRO_5042583053" description="Arylsulfatase" evidence="4">
    <location>
        <begin position="20"/>
        <end position="565"/>
    </location>
</feature>
<accession>A0AAJ0GJW2</accession>
<organism evidence="6 7">
    <name type="scientific">Extremus antarcticus</name>
    <dbReference type="NCBI Taxonomy" id="702011"/>
    <lineage>
        <taxon>Eukaryota</taxon>
        <taxon>Fungi</taxon>
        <taxon>Dikarya</taxon>
        <taxon>Ascomycota</taxon>
        <taxon>Pezizomycotina</taxon>
        <taxon>Dothideomycetes</taxon>
        <taxon>Dothideomycetidae</taxon>
        <taxon>Mycosphaerellales</taxon>
        <taxon>Extremaceae</taxon>
        <taxon>Extremus</taxon>
    </lineage>
</organism>
<comment type="PTM">
    <text evidence="3">The conversion to 3-oxoalanine (also known as C-formylglycine, FGly), of a serine or cysteine residue in prokaryotes and of a cysteine residue in eukaryotes, is critical for catalytic activity.</text>
</comment>
<sequence>MVRCVTLLALALGLGLGLGLKQHLDEPRATKNKGPNVLVIMSDDQDHLLESLSVQPNVRNLIGGNGVTYEKHYCTVAWCCPSRVNFFTGRAAHNTNITSAQPPHGGWTRFGELGLNDNYLPVWLSDAGVNTYYAGKFMNGFKNWNLATPAPPNGWLDSSFLVEPWTYNYLNSHYTNKANAGSDTDITGYKGMHTTEVLEQKALAMIDDAATRDGQFYMQIAPVAPHLQIGGGSDVPPVPDKYKGKFTGVQAPRTSNFNPDQPSGASWVKKLELLSDKSIEKLDEIYRHRLGNLAYIDDMVGNLIQRLEDHGILEDTYIIYTTDNGFHIGQHRLTAGKLCPYEEDINIPLLIRGPDVAKGVTSEIINSHTDMAPTILQMLGLPLRDEFDGQPIAYKSNDLAASDKTELVNVEFWNSEQRQPSVPGSYANNTYKALRLISDEYTFLYTKWCTGEREFYDMQTDPGQMTNRLASPPQGSAVKYYGRSENSLYDRLDALLMVTKSCAGDSCREPWDVLFPSGQIGNLTDAMRPEYDTFFANQPKVTFSSCIQNHIVSEEGPQDVTPFGS</sequence>
<evidence type="ECO:0000313" key="6">
    <source>
        <dbReference type="EMBL" id="KAK3059002.1"/>
    </source>
</evidence>
<reference evidence="6" key="1">
    <citation type="submission" date="2023-04" db="EMBL/GenBank/DDBJ databases">
        <title>Black Yeasts Isolated from many extreme environments.</title>
        <authorList>
            <person name="Coleine C."/>
            <person name="Stajich J.E."/>
            <person name="Selbmann L."/>
        </authorList>
    </citation>
    <scope>NUCLEOTIDE SEQUENCE</scope>
    <source>
        <strain evidence="6">CCFEE 5312</strain>
    </source>
</reference>
<evidence type="ECO:0000256" key="2">
    <source>
        <dbReference type="PIRNR" id="PIRNR000972"/>
    </source>
</evidence>
<dbReference type="InterPro" id="IPR017850">
    <property type="entry name" value="Alkaline_phosphatase_core_sf"/>
</dbReference>
<keyword evidence="4" id="KW-0732">Signal</keyword>
<evidence type="ECO:0000256" key="1">
    <source>
        <dbReference type="ARBA" id="ARBA00008779"/>
    </source>
</evidence>
<feature type="signal peptide" evidence="4">
    <location>
        <begin position="1"/>
        <end position="19"/>
    </location>
</feature>
<evidence type="ECO:0000256" key="3">
    <source>
        <dbReference type="PIRSR" id="PIRSR000972-50"/>
    </source>
</evidence>
<dbReference type="AlphaFoldDB" id="A0AAJ0GJW2"/>